<evidence type="ECO:0000313" key="9">
    <source>
        <dbReference type="EMBL" id="PIE32585.1"/>
    </source>
</evidence>
<feature type="repeat" description="WD" evidence="4">
    <location>
        <begin position="834"/>
        <end position="866"/>
    </location>
</feature>
<dbReference type="SUPFAM" id="SSF50978">
    <property type="entry name" value="WD40 repeat-like"/>
    <property type="match status" value="2"/>
</dbReference>
<feature type="compositionally biased region" description="Polar residues" evidence="7">
    <location>
        <begin position="257"/>
        <end position="276"/>
    </location>
</feature>
<dbReference type="CDD" id="cd14014">
    <property type="entry name" value="STKc_PknB_like"/>
    <property type="match status" value="1"/>
</dbReference>
<name>A0A2G6KAB4_9BACT</name>
<dbReference type="CDD" id="cd00200">
    <property type="entry name" value="WD40"/>
    <property type="match status" value="3"/>
</dbReference>
<feature type="repeat" description="WD" evidence="4">
    <location>
        <begin position="963"/>
        <end position="1004"/>
    </location>
</feature>
<dbReference type="InterPro" id="IPR020472">
    <property type="entry name" value="WD40_PAC1"/>
</dbReference>
<feature type="repeat" description="WD" evidence="4">
    <location>
        <begin position="698"/>
        <end position="739"/>
    </location>
</feature>
<evidence type="ECO:0000256" key="7">
    <source>
        <dbReference type="SAM" id="MobiDB-lite"/>
    </source>
</evidence>
<evidence type="ECO:0000259" key="8">
    <source>
        <dbReference type="PROSITE" id="PS50011"/>
    </source>
</evidence>
<dbReference type="SUPFAM" id="SSF48452">
    <property type="entry name" value="TPR-like"/>
    <property type="match status" value="1"/>
</dbReference>
<dbReference type="SMART" id="SM00028">
    <property type="entry name" value="TPR"/>
    <property type="match status" value="2"/>
</dbReference>
<dbReference type="SMART" id="SM00220">
    <property type="entry name" value="S_TKc"/>
    <property type="match status" value="1"/>
</dbReference>
<evidence type="ECO:0000256" key="3">
    <source>
        <dbReference type="ARBA" id="ARBA00022803"/>
    </source>
</evidence>
<evidence type="ECO:0000256" key="1">
    <source>
        <dbReference type="ARBA" id="ARBA00022574"/>
    </source>
</evidence>
<sequence>MAAHEDHTLTGGEPQRHTNKQSQRRDAPAPSEADVTLTPGKMQRQNPPQSPQESTLPGPKKTKTERTLTHTMVGGKGELVDKLNWEIGDVIDGRFEVVEVIGRGGMGIVYRVNHREWKLEMAVKMPLKYLVSDAASKARFIREAQTWVDLGLHPNIVQCWYVRELGGVPRVFMDYIDGGSLKDWIREGKVKPGEWDKILDLIIQACDGLGYAHEQGVEVHRDVKPGNMLLTQKGDLLVTDFGIVKRAGVEEIEGQSRADTSSSRQADHTITATGSELGTPEYGAPEQWGGAKHADRRADIYGLGVILFELCCGRRPFDDGSHSEPVHVIIGRHLSSPVPEPRIFNPDVPDPLATIILACLEKDPGKRPNTMLDLRNELTRVHREIIGKNYRRMIPQAADLRSDALNNRAVSFLDLDREQDAFVSWDEALKLDAYHPESLYNRSLLYWRGCSITDDDVIKRLEEAKHVTQRSSVYLGFIHLERASADEAEQEFMNALRDKELANNSVLWRALGDARLAQKHFAQAKEAYQRALVLMPRDSESLERLELARKRTREQDEEHILFRWQRCCRFFGSGHEGGVNSVAVAPDGRCLVSGGEDKIVRVWNPMTRECLFSLKGHEDHVLCVAITPDGTYAVSGSCDKTVRLWDLSIGRLIKTFRGHTDWVSVIDITPDGRRAVSGSRDKTLRQWEIPTGKCFWVSESFPNRINGLKITPDGRYALSGHDEENLYLWDLTTGKRTERKYYGTSLETLGFRSDVASSLAISTDGQFAVSGDQNANLRMWDLQSGQELQKLQGGHDENITAVAFTSDNRYIISGSDDATVGVWDIQTGEHIWTFDGHKSRITSLDTAQNGQFVVSSSQDGTLRFWNPRKKEKLWIFWGEQGHKEAVTTVAVALNGRFIVSGSQDMSLRLWDMTTAGCLRSYDGHVKDVTCVATTPEGRLAVSGSRDGTLLLWELGTSQCLRTFRGHRNDVTAVAITVDGEFVISGSDDNMIRVWNLRTGKTLRIFKGHDDRITSVAATPDGRFIVSGSRDMTVRMWNISTGKCVRTFTGHEESVTTLSVLSDGRFVVSGSEDHTLRLWYLATGKCIRVFYGHKEGVNSVVTTQNRRFVISGSDDKTIRLWELATAKCLRTFTGHTDQVTAVTLTLNDRYVVSASRDTTLRLWDLDSSDAQHYESTLQVCRQQNHEELQLSTERFRKRMAWAKTAWDHGKVTTAYRYLSQARSIAGYERAPESLKLNALIGETLPRKSLRGEWQLWTGEEHDGEINAVAITPDGQTAVSASSDMTLRSWDIATRRCVKLFDGHWLAVTTAAITPDGRFVVSGSEDTALRLWDISTGHCLRIYEGHEQDVTALALSLYGRFIVSGSKDGTVRIWNPSTTKCLRVFKGHHHGVTAVAMTPDRRYIVSGGEDRTLRLWDRSNGKCLRTFKGHKLQITAVMVTPDGRYILSASRDGTLRLWNIDTAKHLFILRKHEGAITSVALTPDGRFAFSGGDDKTLQLWDLAAGKNIWTMAGHKQGVTAIAISPDGRFVISGSQDRTIRLCELDWELDTSEITPFVGEESSSEKGFFQRVTSIFRTK</sequence>
<dbReference type="PANTHER" id="PTHR19879:SF9">
    <property type="entry name" value="TRANSCRIPTION INITIATION FACTOR TFIID SUBUNIT 5"/>
    <property type="match status" value="1"/>
</dbReference>
<dbReference type="PANTHER" id="PTHR19879">
    <property type="entry name" value="TRANSCRIPTION INITIATION FACTOR TFIID"/>
    <property type="match status" value="1"/>
</dbReference>
<keyword evidence="1 4" id="KW-0853">WD repeat</keyword>
<dbReference type="Gene3D" id="1.10.510.10">
    <property type="entry name" value="Transferase(Phosphotransferase) domain 1"/>
    <property type="match status" value="1"/>
</dbReference>
<gene>
    <name evidence="9" type="ORF">CSA56_14865</name>
</gene>
<dbReference type="InterPro" id="IPR000719">
    <property type="entry name" value="Prot_kinase_dom"/>
</dbReference>
<feature type="repeat" description="WD" evidence="4">
    <location>
        <begin position="1047"/>
        <end position="1088"/>
    </location>
</feature>
<feature type="repeat" description="WD" evidence="4">
    <location>
        <begin position="1005"/>
        <end position="1046"/>
    </location>
</feature>
<feature type="repeat" description="WD" evidence="4">
    <location>
        <begin position="1509"/>
        <end position="1539"/>
    </location>
</feature>
<feature type="repeat" description="WD" evidence="4">
    <location>
        <begin position="879"/>
        <end position="920"/>
    </location>
</feature>
<evidence type="ECO:0000256" key="4">
    <source>
        <dbReference type="PROSITE-ProRule" id="PRU00221"/>
    </source>
</evidence>
<keyword evidence="3 5" id="KW-0802">TPR repeat</keyword>
<dbReference type="Gene3D" id="2.130.10.10">
    <property type="entry name" value="YVTN repeat-like/Quinoprotein amine dehydrogenase"/>
    <property type="match status" value="9"/>
</dbReference>
<feature type="region of interest" description="Disordered" evidence="7">
    <location>
        <begin position="252"/>
        <end position="289"/>
    </location>
</feature>
<feature type="repeat" description="TPR" evidence="5">
    <location>
        <begin position="505"/>
        <end position="538"/>
    </location>
</feature>
<keyword evidence="6" id="KW-0067">ATP-binding</keyword>
<feature type="repeat" description="WD" evidence="4">
    <location>
        <begin position="1089"/>
        <end position="1130"/>
    </location>
</feature>
<feature type="repeat" description="WD" evidence="4">
    <location>
        <begin position="921"/>
        <end position="962"/>
    </location>
</feature>
<dbReference type="InterPro" id="IPR001680">
    <property type="entry name" value="WD40_rpt"/>
</dbReference>
<accession>A0A2G6KAB4</accession>
<dbReference type="EMBL" id="PDSK01000111">
    <property type="protein sequence ID" value="PIE32585.1"/>
    <property type="molecule type" value="Genomic_DNA"/>
</dbReference>
<dbReference type="InterPro" id="IPR011990">
    <property type="entry name" value="TPR-like_helical_dom_sf"/>
</dbReference>
<dbReference type="Pfam" id="PF07719">
    <property type="entry name" value="TPR_2"/>
    <property type="match status" value="1"/>
</dbReference>
<comment type="caution">
    <text evidence="9">The sequence shown here is derived from an EMBL/GenBank/DDBJ whole genome shotgun (WGS) entry which is preliminary data.</text>
</comment>
<feature type="repeat" description="WD" evidence="4">
    <location>
        <begin position="1299"/>
        <end position="1340"/>
    </location>
</feature>
<dbReference type="SUPFAM" id="SSF50998">
    <property type="entry name" value="Quinoprotein alcohol dehydrogenase-like"/>
    <property type="match status" value="1"/>
</dbReference>
<proteinExistence type="predicted"/>
<dbReference type="InterPro" id="IPR011009">
    <property type="entry name" value="Kinase-like_dom_sf"/>
</dbReference>
<dbReference type="PROSITE" id="PS00678">
    <property type="entry name" value="WD_REPEATS_1"/>
    <property type="match status" value="13"/>
</dbReference>
<dbReference type="Proteomes" id="UP000230821">
    <property type="component" value="Unassembled WGS sequence"/>
</dbReference>
<feature type="binding site" evidence="6">
    <location>
        <position position="128"/>
    </location>
    <ligand>
        <name>ATP</name>
        <dbReference type="ChEBI" id="CHEBI:30616"/>
    </ligand>
</feature>
<feature type="repeat" description="WD" evidence="4">
    <location>
        <begin position="1341"/>
        <end position="1382"/>
    </location>
</feature>
<feature type="repeat" description="WD" evidence="4">
    <location>
        <begin position="1131"/>
        <end position="1172"/>
    </location>
</feature>
<dbReference type="Gene3D" id="1.25.40.10">
    <property type="entry name" value="Tetratricopeptide repeat domain"/>
    <property type="match status" value="1"/>
</dbReference>
<evidence type="ECO:0000313" key="10">
    <source>
        <dbReference type="Proteomes" id="UP000230821"/>
    </source>
</evidence>
<dbReference type="Pfam" id="PF00069">
    <property type="entry name" value="Pkinase"/>
    <property type="match status" value="1"/>
</dbReference>
<dbReference type="SUPFAM" id="SSF56112">
    <property type="entry name" value="Protein kinase-like (PK-like)"/>
    <property type="match status" value="1"/>
</dbReference>
<dbReference type="PROSITE" id="PS50005">
    <property type="entry name" value="TPR"/>
    <property type="match status" value="1"/>
</dbReference>
<feature type="domain" description="Protein kinase" evidence="8">
    <location>
        <begin position="95"/>
        <end position="385"/>
    </location>
</feature>
<dbReference type="InterPro" id="IPR019775">
    <property type="entry name" value="WD40_repeat_CS"/>
</dbReference>
<keyword evidence="6" id="KW-0547">Nucleotide-binding</keyword>
<dbReference type="PROSITE" id="PS50082">
    <property type="entry name" value="WD_REPEATS_2"/>
    <property type="match status" value="21"/>
</dbReference>
<dbReference type="SMART" id="SM00320">
    <property type="entry name" value="WD40"/>
    <property type="match status" value="21"/>
</dbReference>
<dbReference type="GO" id="GO:0004672">
    <property type="term" value="F:protein kinase activity"/>
    <property type="evidence" value="ECO:0007669"/>
    <property type="project" value="InterPro"/>
</dbReference>
<dbReference type="PRINTS" id="PR00320">
    <property type="entry name" value="GPROTEINBRPT"/>
</dbReference>
<evidence type="ECO:0000256" key="5">
    <source>
        <dbReference type="PROSITE-ProRule" id="PRU00339"/>
    </source>
</evidence>
<dbReference type="PROSITE" id="PS50011">
    <property type="entry name" value="PROTEIN_KINASE_DOM"/>
    <property type="match status" value="1"/>
</dbReference>
<keyword evidence="2" id="KW-0677">Repeat</keyword>
<reference evidence="9 10" key="1">
    <citation type="submission" date="2017-10" db="EMBL/GenBank/DDBJ databases">
        <title>Novel microbial diversity and functional potential in the marine mammal oral microbiome.</title>
        <authorList>
            <person name="Dudek N.K."/>
            <person name="Sun C.L."/>
            <person name="Burstein D."/>
            <person name="Kantor R.S."/>
            <person name="Aliaga Goltsman D.S."/>
            <person name="Bik E.M."/>
            <person name="Thomas B.C."/>
            <person name="Banfield J.F."/>
            <person name="Relman D.A."/>
        </authorList>
    </citation>
    <scope>NUCLEOTIDE SEQUENCE [LARGE SCALE GENOMIC DNA]</scope>
    <source>
        <strain evidence="9">DOLJORAL78_47_16</strain>
    </source>
</reference>
<feature type="repeat" description="WD" evidence="4">
    <location>
        <begin position="1383"/>
        <end position="1424"/>
    </location>
</feature>
<feature type="repeat" description="WD" evidence="4">
    <location>
        <begin position="1257"/>
        <end position="1298"/>
    </location>
</feature>
<protein>
    <recommendedName>
        <fullName evidence="8">Protein kinase domain-containing protein</fullName>
    </recommendedName>
</protein>
<dbReference type="PROSITE" id="PS00107">
    <property type="entry name" value="PROTEIN_KINASE_ATP"/>
    <property type="match status" value="1"/>
</dbReference>
<dbReference type="InterPro" id="IPR011047">
    <property type="entry name" value="Quinoprotein_ADH-like_sf"/>
</dbReference>
<dbReference type="Pfam" id="PF00400">
    <property type="entry name" value="WD40"/>
    <property type="match status" value="15"/>
</dbReference>
<feature type="repeat" description="WD" evidence="4">
    <location>
        <begin position="792"/>
        <end position="833"/>
    </location>
</feature>
<feature type="repeat" description="WD" evidence="4">
    <location>
        <begin position="749"/>
        <end position="790"/>
    </location>
</feature>
<feature type="repeat" description="WD" evidence="4">
    <location>
        <begin position="614"/>
        <end position="655"/>
    </location>
</feature>
<feature type="region of interest" description="Disordered" evidence="7">
    <location>
        <begin position="1"/>
        <end position="65"/>
    </location>
</feature>
<dbReference type="InterPro" id="IPR017441">
    <property type="entry name" value="Protein_kinase_ATP_BS"/>
</dbReference>
<dbReference type="InterPro" id="IPR015943">
    <property type="entry name" value="WD40/YVTN_repeat-like_dom_sf"/>
</dbReference>
<organism evidence="9 10">
    <name type="scientific">candidate division KSB3 bacterium</name>
    <dbReference type="NCBI Taxonomy" id="2044937"/>
    <lineage>
        <taxon>Bacteria</taxon>
        <taxon>candidate division KSB3</taxon>
    </lineage>
</organism>
<feature type="repeat" description="WD" evidence="4">
    <location>
        <begin position="656"/>
        <end position="697"/>
    </location>
</feature>
<dbReference type="GO" id="GO:0005524">
    <property type="term" value="F:ATP binding"/>
    <property type="evidence" value="ECO:0007669"/>
    <property type="project" value="UniProtKB-UniRule"/>
</dbReference>
<feature type="compositionally biased region" description="Polar residues" evidence="7">
    <location>
        <begin position="43"/>
        <end position="55"/>
    </location>
</feature>
<dbReference type="InterPro" id="IPR013105">
    <property type="entry name" value="TPR_2"/>
</dbReference>
<feature type="repeat" description="WD" evidence="4">
    <location>
        <begin position="1467"/>
        <end position="1508"/>
    </location>
</feature>
<feature type="repeat" description="WD" evidence="4">
    <location>
        <begin position="1425"/>
        <end position="1466"/>
    </location>
</feature>
<dbReference type="InterPro" id="IPR036322">
    <property type="entry name" value="WD40_repeat_dom_sf"/>
</dbReference>
<dbReference type="Pfam" id="PF25173">
    <property type="entry name" value="Beta-prop_WDR3_1st"/>
    <property type="match status" value="1"/>
</dbReference>
<dbReference type="PROSITE" id="PS50294">
    <property type="entry name" value="WD_REPEATS_REGION"/>
    <property type="match status" value="19"/>
</dbReference>
<evidence type="ECO:0000256" key="6">
    <source>
        <dbReference type="PROSITE-ProRule" id="PRU10141"/>
    </source>
</evidence>
<dbReference type="Gene3D" id="3.30.200.20">
    <property type="entry name" value="Phosphorylase Kinase, domain 1"/>
    <property type="match status" value="1"/>
</dbReference>
<dbReference type="InterPro" id="IPR019734">
    <property type="entry name" value="TPR_rpt"/>
</dbReference>
<evidence type="ECO:0000256" key="2">
    <source>
        <dbReference type="ARBA" id="ARBA00022737"/>
    </source>
</evidence>
<feature type="repeat" description="WD" evidence="4">
    <location>
        <begin position="572"/>
        <end position="613"/>
    </location>
</feature>